<dbReference type="EMBL" id="PKJC01000042">
    <property type="protein sequence ID" value="PKZ62825.1"/>
    <property type="molecule type" value="Genomic_DNA"/>
</dbReference>
<proteinExistence type="predicted"/>
<sequence length="124" mass="13102">MTTTWDEVEVGNHQFQIGALESDPTTIAAETDVFIVSVSGLLVVHTGISAGPATVGVELHDSAPPPDLDAWDNVAETTVSTTQDLHVMTVDGEASETLGPIPLPHRVLRALVGRRTLLTSTYGD</sequence>
<name>A0A2I1R106_9ACTN</name>
<organism evidence="1 2">
    <name type="scientific">Gordonia terrae</name>
    <dbReference type="NCBI Taxonomy" id="2055"/>
    <lineage>
        <taxon>Bacteria</taxon>
        <taxon>Bacillati</taxon>
        <taxon>Actinomycetota</taxon>
        <taxon>Actinomycetes</taxon>
        <taxon>Mycobacteriales</taxon>
        <taxon>Gordoniaceae</taxon>
        <taxon>Gordonia</taxon>
    </lineage>
</organism>
<dbReference type="AlphaFoldDB" id="A0A2I1R106"/>
<dbReference type="Proteomes" id="UP000234662">
    <property type="component" value="Unassembled WGS sequence"/>
</dbReference>
<accession>A0A2I1R106</accession>
<comment type="caution">
    <text evidence="1">The sequence shown here is derived from an EMBL/GenBank/DDBJ whole genome shotgun (WGS) entry which is preliminary data.</text>
</comment>
<evidence type="ECO:0000313" key="1">
    <source>
        <dbReference type="EMBL" id="PKZ62825.1"/>
    </source>
</evidence>
<evidence type="ECO:0000313" key="2">
    <source>
        <dbReference type="Proteomes" id="UP000234662"/>
    </source>
</evidence>
<gene>
    <name evidence="1" type="ORF">CYJ73_24950</name>
</gene>
<protein>
    <submittedName>
        <fullName evidence="1">Uncharacterized protein</fullName>
    </submittedName>
</protein>
<reference evidence="1 2" key="1">
    <citation type="submission" date="2017-12" db="EMBL/GenBank/DDBJ databases">
        <title>Phylogenetic diversity of female urinary microbiome.</title>
        <authorList>
            <person name="Thomas-White K."/>
            <person name="Wolfe A.J."/>
        </authorList>
    </citation>
    <scope>NUCLEOTIDE SEQUENCE [LARGE SCALE GENOMIC DNA]</scope>
    <source>
        <strain evidence="1 2">UMB0777</strain>
    </source>
</reference>